<dbReference type="HOGENOM" id="CLU_1256407_0_0_1"/>
<reference evidence="1 2" key="1">
    <citation type="journal article" date="2008" name="Nat. Biotechnol.">
        <title>Genome sequencing and analysis of the filamentous fungus Penicillium chrysogenum.</title>
        <authorList>
            <person name="van den Berg M.A."/>
            <person name="Albang R."/>
            <person name="Albermann K."/>
            <person name="Badger J.H."/>
            <person name="Daran J.-M."/>
            <person name="Driessen A.J.M."/>
            <person name="Garcia-Estrada C."/>
            <person name="Fedorova N.D."/>
            <person name="Harris D.M."/>
            <person name="Heijne W.H.M."/>
            <person name="Joardar V.S."/>
            <person name="Kiel J.A.K.W."/>
            <person name="Kovalchuk A."/>
            <person name="Martin J.F."/>
            <person name="Nierman W.C."/>
            <person name="Nijland J.G."/>
            <person name="Pronk J.T."/>
            <person name="Roubos J.A."/>
            <person name="van der Klei I.J."/>
            <person name="van Peij N.N.M.E."/>
            <person name="Veenhuis M."/>
            <person name="von Doehren H."/>
            <person name="Wagner C."/>
            <person name="Wortman J.R."/>
            <person name="Bovenberg R.A.L."/>
        </authorList>
    </citation>
    <scope>NUCLEOTIDE SEQUENCE [LARGE SCALE GENOMIC DNA]</scope>
    <source>
        <strain evidence="2">ATCC 28089 / DSM 1075 / NRRL 1951 / Wisconsin 54-1255</strain>
    </source>
</reference>
<evidence type="ECO:0000313" key="2">
    <source>
        <dbReference type="Proteomes" id="UP000000724"/>
    </source>
</evidence>
<name>B6GVS5_PENRW</name>
<organism evidence="1 2">
    <name type="scientific">Penicillium rubens (strain ATCC 28089 / DSM 1075 / NRRL 1951 / Wisconsin 54-1255)</name>
    <name type="common">Penicillium chrysogenum</name>
    <dbReference type="NCBI Taxonomy" id="500485"/>
    <lineage>
        <taxon>Eukaryota</taxon>
        <taxon>Fungi</taxon>
        <taxon>Dikarya</taxon>
        <taxon>Ascomycota</taxon>
        <taxon>Pezizomycotina</taxon>
        <taxon>Eurotiomycetes</taxon>
        <taxon>Eurotiomycetidae</taxon>
        <taxon>Eurotiales</taxon>
        <taxon>Aspergillaceae</taxon>
        <taxon>Penicillium</taxon>
        <taxon>Penicillium chrysogenum species complex</taxon>
    </lineage>
</organism>
<sequence>METGLNVFRSCTGLFNPKEEDLCCSSEGPRVADPKPAGYHSTELDPAKRHLWTPAAAATHKSCARPADSTGNACVPPLFTLPHSQHGVHQGMPPGQCWPWRSQRIWWKVEIGCPMLAQPSLRFVKVPIIFGSRPGRPKGITRRCSTQLYFATVVCLFPESLVILCHARCEYAETQAQDLKPNKAALTPAQCEQQVRTNMYVGAYNPGLMVERTRADMVRI</sequence>
<dbReference type="EMBL" id="AM920418">
    <property type="protein sequence ID" value="CAP78991.1"/>
    <property type="molecule type" value="Genomic_DNA"/>
</dbReference>
<keyword evidence="2" id="KW-1185">Reference proteome</keyword>
<accession>B6GVS5</accession>
<dbReference type="AlphaFoldDB" id="B6GVS5"/>
<gene>
    <name evidence="1" type="ORF">Pc03g00290</name>
    <name evidence="1" type="ORF">PCH_Pc03g00290</name>
</gene>
<proteinExistence type="predicted"/>
<dbReference type="VEuPathDB" id="FungiDB:PCH_Pc03g00290"/>
<evidence type="ECO:0000313" key="1">
    <source>
        <dbReference type="EMBL" id="CAP78991.1"/>
    </source>
</evidence>
<protein>
    <submittedName>
        <fullName evidence="1">Uncharacterized protein</fullName>
    </submittedName>
</protein>
<dbReference type="Proteomes" id="UP000000724">
    <property type="component" value="Contig Pc00c03"/>
</dbReference>